<accession>A0A0D1E560</accession>
<evidence type="ECO:0000313" key="1">
    <source>
        <dbReference type="EMBL" id="KIS71099.1"/>
    </source>
</evidence>
<dbReference type="GeneID" id="23562146"/>
<name>A0A0D1E560_MYCMD</name>
<gene>
    <name evidence="1" type="ORF">UMAG_01010</name>
</gene>
<dbReference type="Proteomes" id="UP000000561">
    <property type="component" value="Chromosome 2"/>
</dbReference>
<protein>
    <submittedName>
        <fullName evidence="1">Uncharacterized protein</fullName>
    </submittedName>
</protein>
<organism evidence="1 2">
    <name type="scientific">Mycosarcoma maydis</name>
    <name type="common">Corn smut fungus</name>
    <name type="synonym">Ustilago maydis</name>
    <dbReference type="NCBI Taxonomy" id="5270"/>
    <lineage>
        <taxon>Eukaryota</taxon>
        <taxon>Fungi</taxon>
        <taxon>Dikarya</taxon>
        <taxon>Basidiomycota</taxon>
        <taxon>Ustilaginomycotina</taxon>
        <taxon>Ustilaginomycetes</taxon>
        <taxon>Ustilaginales</taxon>
        <taxon>Ustilaginaceae</taxon>
        <taxon>Mycosarcoma</taxon>
    </lineage>
</organism>
<dbReference type="OMA" id="TIAKHHE"/>
<dbReference type="KEGG" id="uma:UMAG_01010"/>
<proteinExistence type="predicted"/>
<dbReference type="InParanoid" id="A0A0D1E560"/>
<dbReference type="AlphaFoldDB" id="A0A0D1E560"/>
<dbReference type="EMBL" id="CM003141">
    <property type="protein sequence ID" value="KIS71099.1"/>
    <property type="molecule type" value="Genomic_DNA"/>
</dbReference>
<dbReference type="VEuPathDB" id="FungiDB:UMAG_01010"/>
<dbReference type="RefSeq" id="XP_011386990.1">
    <property type="nucleotide sequence ID" value="XM_011388688.1"/>
</dbReference>
<dbReference type="eggNOG" id="ENOG502R2RB">
    <property type="taxonomic scope" value="Eukaryota"/>
</dbReference>
<evidence type="ECO:0000313" key="2">
    <source>
        <dbReference type="Proteomes" id="UP000000561"/>
    </source>
</evidence>
<keyword evidence="2" id="KW-1185">Reference proteome</keyword>
<dbReference type="OrthoDB" id="2554028at2759"/>
<sequence>MRSHNFARSVLRCAARNSGASPLSIAARHAPLHSPTRHTVIESSLRTDVALSFNSALRTFSSSCVSLKKKSKKNAFAAAEDDSFEQEDLQDEDDDLFGGISDMSTSASTTSSSSATMSRVEFAKALQDYRAELEWDSIDKGRFPSLHRWRFLADHANDKAELEELLDLAKLYRDRVGSLGVESGSRFATRASSKRVPEVALNAFLDRYIHGLEYDLESLMAVQDGLVRKLGRRNREEILNSAEIEGSPVQATDLLGVQTATETETSEGAEEGQGKAETIAKHHELDMPLARAQLSIIDRMCLLVSLSSNLSASSQPDPLLLSYVTRAYIQTFHLAQRRKNLATNPLLKNIFTRTDALVSLLTASAQRSISSHASQNVTQAQRSVVLRRNLSTTLSYVAIRGQARFKDGKGKTLDPVRTLYRLMESVDRQQSSALVRKVEPLLQSYKAP</sequence>
<reference evidence="1 2" key="1">
    <citation type="journal article" date="2006" name="Nature">
        <title>Insights from the genome of the biotrophic fungal plant pathogen Ustilago maydis.</title>
        <authorList>
            <person name="Kamper J."/>
            <person name="Kahmann R."/>
            <person name="Bolker M."/>
            <person name="Ma L.J."/>
            <person name="Brefort T."/>
            <person name="Saville B.J."/>
            <person name="Banuett F."/>
            <person name="Kronstad J.W."/>
            <person name="Gold S.E."/>
            <person name="Muller O."/>
            <person name="Perlin M.H."/>
            <person name="Wosten H.A."/>
            <person name="de Vries R."/>
            <person name="Ruiz-Herrera J."/>
            <person name="Reynaga-Pena C.G."/>
            <person name="Snetselaar K."/>
            <person name="McCann M."/>
            <person name="Perez-Martin J."/>
            <person name="Feldbrugge M."/>
            <person name="Basse C.W."/>
            <person name="Steinberg G."/>
            <person name="Ibeas J.I."/>
            <person name="Holloman W."/>
            <person name="Guzman P."/>
            <person name="Farman M."/>
            <person name="Stajich J.E."/>
            <person name="Sentandreu R."/>
            <person name="Gonzalez-Prieto J.M."/>
            <person name="Kennell J.C."/>
            <person name="Molina L."/>
            <person name="Schirawski J."/>
            <person name="Mendoza-Mendoza A."/>
            <person name="Greilinger D."/>
            <person name="Munch K."/>
            <person name="Rossel N."/>
            <person name="Scherer M."/>
            <person name="Vranes M."/>
            <person name="Ladendorf O."/>
            <person name="Vincon V."/>
            <person name="Fuchs U."/>
            <person name="Sandrock B."/>
            <person name="Meng S."/>
            <person name="Ho E.C."/>
            <person name="Cahill M.J."/>
            <person name="Boyce K.J."/>
            <person name="Klose J."/>
            <person name="Klosterman S.J."/>
            <person name="Deelstra H.J."/>
            <person name="Ortiz-Castellanos L."/>
            <person name="Li W."/>
            <person name="Sanchez-Alonso P."/>
            <person name="Schreier P.H."/>
            <person name="Hauser-Hahn I."/>
            <person name="Vaupel M."/>
            <person name="Koopmann E."/>
            <person name="Friedrich G."/>
            <person name="Voss H."/>
            <person name="Schluter T."/>
            <person name="Margolis J."/>
            <person name="Platt D."/>
            <person name="Swimmer C."/>
            <person name="Gnirke A."/>
            <person name="Chen F."/>
            <person name="Vysotskaia V."/>
            <person name="Mannhaupt G."/>
            <person name="Guldener U."/>
            <person name="Munsterkotter M."/>
            <person name="Haase D."/>
            <person name="Oesterheld M."/>
            <person name="Mewes H.W."/>
            <person name="Mauceli E.W."/>
            <person name="DeCaprio D."/>
            <person name="Wade C.M."/>
            <person name="Butler J."/>
            <person name="Young S."/>
            <person name="Jaffe D.B."/>
            <person name="Calvo S."/>
            <person name="Nusbaum C."/>
            <person name="Galagan J."/>
            <person name="Birren B.W."/>
        </authorList>
    </citation>
    <scope>NUCLEOTIDE SEQUENCE [LARGE SCALE GENOMIC DNA]</scope>
    <source>
        <strain evidence="2">DSM 14603 / FGSC 9021 / UM521</strain>
    </source>
</reference>